<dbReference type="EMBL" id="BOVJ01000071">
    <property type="protein sequence ID" value="GIQ63798.1"/>
    <property type="molecule type" value="Genomic_DNA"/>
</dbReference>
<evidence type="ECO:0000313" key="3">
    <source>
        <dbReference type="Proteomes" id="UP000680304"/>
    </source>
</evidence>
<dbReference type="Pfam" id="PF17881">
    <property type="entry name" value="TseB"/>
    <property type="match status" value="1"/>
</dbReference>
<name>A0ABQ4N792_9BACL</name>
<evidence type="ECO:0000313" key="2">
    <source>
        <dbReference type="EMBL" id="GIQ63798.1"/>
    </source>
</evidence>
<dbReference type="InterPro" id="IPR046350">
    <property type="entry name" value="Cystatin_sf"/>
</dbReference>
<feature type="domain" description="Cell wall elongation regulator TseB-like" evidence="1">
    <location>
        <begin position="49"/>
        <end position="92"/>
    </location>
</feature>
<dbReference type="Gene3D" id="3.10.450.40">
    <property type="match status" value="2"/>
</dbReference>
<dbReference type="SUPFAM" id="SSF54403">
    <property type="entry name" value="Cystatin/monellin"/>
    <property type="match status" value="2"/>
</dbReference>
<gene>
    <name evidence="2" type="ORF">PACILC2_23660</name>
</gene>
<dbReference type="Proteomes" id="UP000680304">
    <property type="component" value="Unassembled WGS sequence"/>
</dbReference>
<evidence type="ECO:0000259" key="1">
    <source>
        <dbReference type="Pfam" id="PF17881"/>
    </source>
</evidence>
<keyword evidence="3" id="KW-1185">Reference proteome</keyword>
<accession>A0ABQ4N792</accession>
<sequence>MRAQRKKAPPIMTPRRWAAVAAAALLLAVIAIHQYYRVIQQPVWNEEREASARAKELAGLTEVLRAEKVVWDETFWIVKGIDGDGEEVWVWLRDRGVRTVKAAEAVSPDEVKERVRSRYAGADIVRIRPGLLQGEPAWEVFYSLPDAGGKYFYDFYDFKDGTHKVTYRIPGRTAD</sequence>
<organism evidence="2 3">
    <name type="scientific">Paenibacillus cisolokensis</name>
    <dbReference type="NCBI Taxonomy" id="1658519"/>
    <lineage>
        <taxon>Bacteria</taxon>
        <taxon>Bacillati</taxon>
        <taxon>Bacillota</taxon>
        <taxon>Bacilli</taxon>
        <taxon>Bacillales</taxon>
        <taxon>Paenibacillaceae</taxon>
        <taxon>Paenibacillus</taxon>
    </lineage>
</organism>
<comment type="caution">
    <text evidence="2">The sequence shown here is derived from an EMBL/GenBank/DDBJ whole genome shotgun (WGS) entry which is preliminary data.</text>
</comment>
<proteinExistence type="predicted"/>
<protein>
    <recommendedName>
        <fullName evidence="1">Cell wall elongation regulator TseB-like domain-containing protein</fullName>
    </recommendedName>
</protein>
<reference evidence="2 3" key="1">
    <citation type="submission" date="2021-04" db="EMBL/GenBank/DDBJ databases">
        <title>Draft genome sequence of Paenibacillus cisolokensis, LC2-13A.</title>
        <authorList>
            <person name="Uke A."/>
            <person name="Chhe C."/>
            <person name="Baramee S."/>
            <person name="Kosugi A."/>
        </authorList>
    </citation>
    <scope>NUCLEOTIDE SEQUENCE [LARGE SCALE GENOMIC DNA]</scope>
    <source>
        <strain evidence="2 3">LC2-13A</strain>
    </source>
</reference>
<dbReference type="InterPro" id="IPR041401">
    <property type="entry name" value="TseB-like_dom"/>
</dbReference>